<gene>
    <name evidence="10" type="ORF">ACHHYP_07460</name>
</gene>
<evidence type="ECO:0000256" key="2">
    <source>
        <dbReference type="ARBA" id="ARBA00012656"/>
    </source>
</evidence>
<dbReference type="OrthoDB" id="1658at2759"/>
<dbReference type="EMBL" id="JNBR01000075">
    <property type="protein sequence ID" value="OQR99034.1"/>
    <property type="molecule type" value="Genomic_DNA"/>
</dbReference>
<dbReference type="STRING" id="1202772.A0A1V9ZM22"/>
<evidence type="ECO:0000256" key="5">
    <source>
        <dbReference type="ARBA" id="ARBA00022679"/>
    </source>
</evidence>
<dbReference type="Pfam" id="PF01239">
    <property type="entry name" value="PPTA"/>
    <property type="match status" value="4"/>
</dbReference>
<dbReference type="Gene3D" id="1.25.40.120">
    <property type="entry name" value="Protein prenylyltransferase"/>
    <property type="match status" value="1"/>
</dbReference>
<dbReference type="GO" id="GO:0004663">
    <property type="term" value="F:Rab geranylgeranyltransferase activity"/>
    <property type="evidence" value="ECO:0007669"/>
    <property type="project" value="UniProtKB-UniRule"/>
</dbReference>
<evidence type="ECO:0000256" key="4">
    <source>
        <dbReference type="ARBA" id="ARBA00022602"/>
    </source>
</evidence>
<keyword evidence="5 9" id="KW-0808">Transferase</keyword>
<name>A0A1V9ZM22_ACHHY</name>
<dbReference type="PROSITE" id="PS51147">
    <property type="entry name" value="PFTA"/>
    <property type="match status" value="3"/>
</dbReference>
<dbReference type="FunFam" id="1.25.40.120:FF:000035">
    <property type="entry name" value="Geranylgeranyl transferase type-2 subunit alpha"/>
    <property type="match status" value="1"/>
</dbReference>
<evidence type="ECO:0000313" key="11">
    <source>
        <dbReference type="Proteomes" id="UP000243579"/>
    </source>
</evidence>
<evidence type="ECO:0000256" key="1">
    <source>
        <dbReference type="ARBA" id="ARBA00006734"/>
    </source>
</evidence>
<dbReference type="PANTHER" id="PTHR11129:SF2">
    <property type="entry name" value="GERANYLGERANYL TRANSFERASE TYPE-2 SUBUNIT ALPHA"/>
    <property type="match status" value="1"/>
</dbReference>
<evidence type="ECO:0000256" key="7">
    <source>
        <dbReference type="ARBA" id="ARBA00031267"/>
    </source>
</evidence>
<proteinExistence type="inferred from homology"/>
<keyword evidence="11" id="KW-1185">Reference proteome</keyword>
<evidence type="ECO:0000256" key="8">
    <source>
        <dbReference type="ARBA" id="ARBA00047658"/>
    </source>
</evidence>
<comment type="function">
    <text evidence="9">Catalyzes the transfer of a geranyl-geranyl moiety from geranyl-geranyl pyrophosphate to cysteines occuring in specific C-terminal amino acid sequences.</text>
</comment>
<keyword evidence="4 9" id="KW-0637">Prenyltransferase</keyword>
<evidence type="ECO:0000256" key="9">
    <source>
        <dbReference type="RuleBase" id="RU367120"/>
    </source>
</evidence>
<evidence type="ECO:0000313" key="10">
    <source>
        <dbReference type="EMBL" id="OQR99034.1"/>
    </source>
</evidence>
<evidence type="ECO:0000256" key="3">
    <source>
        <dbReference type="ARBA" id="ARBA00014772"/>
    </source>
</evidence>
<dbReference type="PANTHER" id="PTHR11129">
    <property type="entry name" value="PROTEIN FARNESYLTRANSFERASE ALPHA SUBUNIT/RAB GERANYLGERANYL TRANSFERASE ALPHA SUBUNIT"/>
    <property type="match status" value="1"/>
</dbReference>
<dbReference type="InterPro" id="IPR002088">
    <property type="entry name" value="Prenyl_trans_a"/>
</dbReference>
<dbReference type="Proteomes" id="UP000243579">
    <property type="component" value="Unassembled WGS sequence"/>
</dbReference>
<comment type="similarity">
    <text evidence="1 9">Belongs to the protein prenyltransferase subunit alpha family.</text>
</comment>
<dbReference type="SUPFAM" id="SSF48439">
    <property type="entry name" value="Protein prenylyltransferase"/>
    <property type="match status" value="1"/>
</dbReference>
<comment type="caution">
    <text evidence="10">The sequence shown here is derived from an EMBL/GenBank/DDBJ whole genome shotgun (WGS) entry which is preliminary data.</text>
</comment>
<sequence>MHGIRKSDVPQTPEEEAATQALVTKYKEVSGQVMALKRAGQMDRTALQLSAYVVALNPEFWIVWGYRRAIIVALVATDGSVKAELAAAECSLTQEALMKNPKSYATWFQREWLVKQGMVDLQAEIKLCNLLLQKDERNFHCWNYRRFVTKVAQTPLDDVLAFTMTKIEENFSNYSAFQQRTLVLPSPLPLEVAMIEIELVKQAVFTEPDDQSNWFYYRWLVESLIKSPPVIAEGRGSDDFDDEAPLQMTLHEILQEQVSWIEELVELEPESKMALVTLAFVLEKEAASERDEDAESPTASLERCIEIYTTLQDVDPDHVRFYEDRVQALSAH</sequence>
<keyword evidence="6" id="KW-0677">Repeat</keyword>
<evidence type="ECO:0000256" key="6">
    <source>
        <dbReference type="ARBA" id="ARBA00022737"/>
    </source>
</evidence>
<organism evidence="10 11">
    <name type="scientific">Achlya hypogyna</name>
    <name type="common">Oomycete</name>
    <name type="synonym">Protoachlya hypogyna</name>
    <dbReference type="NCBI Taxonomy" id="1202772"/>
    <lineage>
        <taxon>Eukaryota</taxon>
        <taxon>Sar</taxon>
        <taxon>Stramenopiles</taxon>
        <taxon>Oomycota</taxon>
        <taxon>Saprolegniomycetes</taxon>
        <taxon>Saprolegniales</taxon>
        <taxon>Achlyaceae</taxon>
        <taxon>Achlya</taxon>
    </lineage>
</organism>
<dbReference type="GO" id="GO:0005968">
    <property type="term" value="C:Rab-protein geranylgeranyltransferase complex"/>
    <property type="evidence" value="ECO:0007669"/>
    <property type="project" value="TreeGrafter"/>
</dbReference>
<dbReference type="EC" id="2.5.1.60" evidence="2 9"/>
<comment type="catalytic activity">
    <reaction evidence="8 9">
        <text>geranylgeranyl diphosphate + L-cysteinyl-[protein] = S-geranylgeranyl-L-cysteinyl-[protein] + diphosphate</text>
        <dbReference type="Rhea" id="RHEA:21240"/>
        <dbReference type="Rhea" id="RHEA-COMP:10131"/>
        <dbReference type="Rhea" id="RHEA-COMP:11537"/>
        <dbReference type="ChEBI" id="CHEBI:29950"/>
        <dbReference type="ChEBI" id="CHEBI:33019"/>
        <dbReference type="ChEBI" id="CHEBI:57533"/>
        <dbReference type="ChEBI" id="CHEBI:86021"/>
        <dbReference type="EC" id="2.5.1.60"/>
    </reaction>
</comment>
<dbReference type="AlphaFoldDB" id="A0A1V9ZM22"/>
<dbReference type="GO" id="GO:0097354">
    <property type="term" value="P:prenylation"/>
    <property type="evidence" value="ECO:0007669"/>
    <property type="project" value="UniProtKB-UniRule"/>
</dbReference>
<accession>A0A1V9ZM22</accession>
<reference evidence="10 11" key="1">
    <citation type="journal article" date="2014" name="Genome Biol. Evol.">
        <title>The secreted proteins of Achlya hypogyna and Thraustotheca clavata identify the ancestral oomycete secretome and reveal gene acquisitions by horizontal gene transfer.</title>
        <authorList>
            <person name="Misner I."/>
            <person name="Blouin N."/>
            <person name="Leonard G."/>
            <person name="Richards T.A."/>
            <person name="Lane C.E."/>
        </authorList>
    </citation>
    <scope>NUCLEOTIDE SEQUENCE [LARGE SCALE GENOMIC DNA]</scope>
    <source>
        <strain evidence="10 11">ATCC 48635</strain>
    </source>
</reference>
<protein>
    <recommendedName>
        <fullName evidence="3 9">Geranylgeranyl transferase type-2 subunit alpha</fullName>
        <ecNumber evidence="2 9">2.5.1.60</ecNumber>
    </recommendedName>
    <alternativeName>
        <fullName evidence="7 9">Geranylgeranyl transferase type II subunit alpha</fullName>
    </alternativeName>
</protein>